<dbReference type="Proteomes" id="UP000005204">
    <property type="component" value="Unassembled WGS sequence"/>
</dbReference>
<dbReference type="GO" id="GO:0006979">
    <property type="term" value="P:response to oxidative stress"/>
    <property type="evidence" value="ECO:0007669"/>
    <property type="project" value="InterPro"/>
</dbReference>
<sequence length="613" mass="69665">MLWSLVFLAFLKLTAGVRYESFSGLPATDEKIQYFIKQENLDNCTNDIQLPCDPNERRRLDGSCSNFDYPSRGTFHTPVIRLLPEADCGDDETSPSGAPLKSAREVRQRILQTGKASDLSYTQLLAIISTIIFADLGSIHDSVNLLTETTNCCTAEGKSNYMCTPIDIPQDDPVHRFSGIRCLNLTRPKSFQTYGCLADSNVDRIEFTTPLFDLSTIYRSTEPAPEYRTYSGGLLMTQEADGTIFPPQEGPHSNKCLQNDASNGETKCFGPVSTSILPVTLLVVWWWRLHNKIAKELNEINPHWDDETLFQTARDINIAITNQFVYYELLPTLFGEEFCLKNELIHSESGHRDLYDESIPATYLEYYLALRWFHLVSEGDLKLFDEDFKYVGKKMVTDLSLHTDFLMRDKNLAKMTRGTYYQAGGDNDRAVDPAICDKGLGIMQKASDLTAADLRKNQLFKIPPYVDYVKLCHDVEIKTWKDMLKFIDMDRIESLQEIYETPGDVELLAGIWIERPMEGGYVPPTAACIINKQLSLTMKADRHWYERSDRPYAFNVAQLAEIRKATVAGFLCEVGDGVERIQREALKRVTASNPLVSCQEIPRWNLAAWKESK</sequence>
<proteinExistence type="predicted"/>
<dbReference type="GeneID" id="101744078"/>
<protein>
    <recommendedName>
        <fullName evidence="6">Peroxidase</fullName>
    </recommendedName>
</protein>
<evidence type="ECO:0000313" key="5">
    <source>
        <dbReference type="Proteomes" id="UP000005204"/>
    </source>
</evidence>
<dbReference type="GO" id="GO:0004601">
    <property type="term" value="F:peroxidase activity"/>
    <property type="evidence" value="ECO:0007669"/>
    <property type="project" value="UniProtKB-KW"/>
</dbReference>
<dbReference type="PANTHER" id="PTHR11475:SF86">
    <property type="entry name" value="PEROXIDASE"/>
    <property type="match status" value="1"/>
</dbReference>
<dbReference type="Gene3D" id="1.10.640.10">
    <property type="entry name" value="Haem peroxidase domain superfamily, animal type"/>
    <property type="match status" value="1"/>
</dbReference>
<keyword evidence="2" id="KW-0408">Iron</keyword>
<dbReference type="GO" id="GO:0020037">
    <property type="term" value="F:heme binding"/>
    <property type="evidence" value="ECO:0007669"/>
    <property type="project" value="InterPro"/>
</dbReference>
<evidence type="ECO:0000313" key="4">
    <source>
        <dbReference type="EnsemblMetazoa" id="XP_012545623.2"/>
    </source>
</evidence>
<keyword evidence="5" id="KW-1185">Reference proteome</keyword>
<name>A0A8R2C632_BOMMO</name>
<feature type="chain" id="PRO_5035875636" description="Peroxidase" evidence="3">
    <location>
        <begin position="17"/>
        <end position="613"/>
    </location>
</feature>
<feature type="signal peptide" evidence="3">
    <location>
        <begin position="1"/>
        <end position="16"/>
    </location>
</feature>
<dbReference type="InterPro" id="IPR010255">
    <property type="entry name" value="Haem_peroxidase_sf"/>
</dbReference>
<dbReference type="EnsemblMetazoa" id="XM_012690169.2">
    <property type="protein sequence ID" value="XP_012545623.2"/>
    <property type="gene ID" value="LOC101744078"/>
</dbReference>
<evidence type="ECO:0000256" key="2">
    <source>
        <dbReference type="PIRSR" id="PIRSR619791-2"/>
    </source>
</evidence>
<keyword evidence="1" id="KW-0560">Oxidoreductase</keyword>
<dbReference type="RefSeq" id="XP_012545623.2">
    <property type="nucleotide sequence ID" value="XM_012690169.3"/>
</dbReference>
<keyword evidence="3" id="KW-0732">Signal</keyword>
<dbReference type="InterPro" id="IPR037120">
    <property type="entry name" value="Haem_peroxidase_sf_animal"/>
</dbReference>
<evidence type="ECO:0008006" key="6">
    <source>
        <dbReference type="Google" id="ProtNLM"/>
    </source>
</evidence>
<evidence type="ECO:0000256" key="1">
    <source>
        <dbReference type="ARBA" id="ARBA00022559"/>
    </source>
</evidence>
<keyword evidence="2" id="KW-0479">Metal-binding</keyword>
<accession>A0A8R2C632</accession>
<dbReference type="Pfam" id="PF03098">
    <property type="entry name" value="An_peroxidase"/>
    <property type="match status" value="1"/>
</dbReference>
<dbReference type="SUPFAM" id="SSF48113">
    <property type="entry name" value="Heme-dependent peroxidases"/>
    <property type="match status" value="1"/>
</dbReference>
<dbReference type="AlphaFoldDB" id="A0A8R2C632"/>
<reference evidence="5" key="1">
    <citation type="journal article" date="2008" name="Insect Biochem. Mol. Biol.">
        <title>The genome of a lepidopteran model insect, the silkworm Bombyx mori.</title>
        <authorList>
            <consortium name="International Silkworm Genome Consortium"/>
        </authorList>
    </citation>
    <scope>NUCLEOTIDE SEQUENCE [LARGE SCALE GENOMIC DNA]</scope>
    <source>
        <strain evidence="5">p50T</strain>
    </source>
</reference>
<reference evidence="4" key="2">
    <citation type="submission" date="2022-06" db="UniProtKB">
        <authorList>
            <consortium name="EnsemblMetazoa"/>
        </authorList>
    </citation>
    <scope>IDENTIFICATION</scope>
    <source>
        <strain evidence="4">p50T (Dazao)</strain>
    </source>
</reference>
<feature type="binding site" description="axial binding residue" evidence="2">
    <location>
        <position position="374"/>
    </location>
    <ligand>
        <name>heme b</name>
        <dbReference type="ChEBI" id="CHEBI:60344"/>
    </ligand>
    <ligandPart>
        <name>Fe</name>
        <dbReference type="ChEBI" id="CHEBI:18248"/>
    </ligandPart>
</feature>
<dbReference type="PRINTS" id="PR00457">
    <property type="entry name" value="ANPEROXIDASE"/>
</dbReference>
<dbReference type="InterPro" id="IPR019791">
    <property type="entry name" value="Haem_peroxidase_animal"/>
</dbReference>
<dbReference type="GO" id="GO:0046872">
    <property type="term" value="F:metal ion binding"/>
    <property type="evidence" value="ECO:0007669"/>
    <property type="project" value="UniProtKB-KW"/>
</dbReference>
<keyword evidence="2" id="KW-0349">Heme</keyword>
<organism evidence="4 5">
    <name type="scientific">Bombyx mori</name>
    <name type="common">Silk moth</name>
    <dbReference type="NCBI Taxonomy" id="7091"/>
    <lineage>
        <taxon>Eukaryota</taxon>
        <taxon>Metazoa</taxon>
        <taxon>Ecdysozoa</taxon>
        <taxon>Arthropoda</taxon>
        <taxon>Hexapoda</taxon>
        <taxon>Insecta</taxon>
        <taxon>Pterygota</taxon>
        <taxon>Neoptera</taxon>
        <taxon>Endopterygota</taxon>
        <taxon>Lepidoptera</taxon>
        <taxon>Glossata</taxon>
        <taxon>Ditrysia</taxon>
        <taxon>Bombycoidea</taxon>
        <taxon>Bombycidae</taxon>
        <taxon>Bombycinae</taxon>
        <taxon>Bombyx</taxon>
    </lineage>
</organism>
<dbReference type="PROSITE" id="PS50292">
    <property type="entry name" value="PEROXIDASE_3"/>
    <property type="match status" value="1"/>
</dbReference>
<dbReference type="KEGG" id="bmor:101744078"/>
<evidence type="ECO:0000256" key="3">
    <source>
        <dbReference type="SAM" id="SignalP"/>
    </source>
</evidence>
<dbReference type="PANTHER" id="PTHR11475">
    <property type="entry name" value="OXIDASE/PEROXIDASE"/>
    <property type="match status" value="1"/>
</dbReference>
<keyword evidence="1" id="KW-0575">Peroxidase</keyword>